<dbReference type="GO" id="GO:0006302">
    <property type="term" value="P:double-strand break repair"/>
    <property type="evidence" value="ECO:0007669"/>
    <property type="project" value="UniProtKB-UniRule"/>
</dbReference>
<feature type="coiled-coil region" evidence="6">
    <location>
        <begin position="902"/>
        <end position="929"/>
    </location>
</feature>
<keyword evidence="2 6" id="KW-0378">Hydrolase</keyword>
<dbReference type="PANTHER" id="PTHR32114:SF2">
    <property type="entry name" value="ABC TRANSPORTER ABCH.3"/>
    <property type="match status" value="1"/>
</dbReference>
<keyword evidence="9" id="KW-0269">Exonuclease</keyword>
<dbReference type="GO" id="GO:0005524">
    <property type="term" value="F:ATP binding"/>
    <property type="evidence" value="ECO:0007669"/>
    <property type="project" value="UniProtKB-UniRule"/>
</dbReference>
<dbReference type="InterPro" id="IPR027417">
    <property type="entry name" value="P-loop_NTPase"/>
</dbReference>
<dbReference type="Pfam" id="PF13476">
    <property type="entry name" value="AAA_23"/>
    <property type="match status" value="1"/>
</dbReference>
<keyword evidence="6" id="KW-0479">Metal-binding</keyword>
<dbReference type="InterPro" id="IPR022982">
    <property type="entry name" value="Rad50_ATPase_archaeal"/>
</dbReference>
<gene>
    <name evidence="6" type="primary">rad50</name>
    <name evidence="9" type="ORF">C7391_0325</name>
</gene>
<keyword evidence="6" id="KW-0067">ATP-binding</keyword>
<dbReference type="OrthoDB" id="25344at2157"/>
<dbReference type="GO" id="GO:0004527">
    <property type="term" value="F:exonuclease activity"/>
    <property type="evidence" value="ECO:0007669"/>
    <property type="project" value="UniProtKB-KW"/>
</dbReference>
<dbReference type="AlphaFoldDB" id="A0A484F621"/>
<feature type="binding site" evidence="6">
    <location>
        <begin position="32"/>
        <end position="38"/>
    </location>
    <ligand>
        <name>ATP</name>
        <dbReference type="ChEBI" id="CHEBI:30616"/>
    </ligand>
</feature>
<feature type="coiled-coil region" evidence="6">
    <location>
        <begin position="359"/>
        <end position="393"/>
    </location>
</feature>
<comment type="domain">
    <text evidence="6">The two conserved Cys that bind zinc constitute the zinc-hook, which separates the large intramolecular coiled coil regions. The 2 Cys residues coordinate one molecule of zinc with the help of the 2 Cys residues of the zinc-hook of another Rad50 molecule, thereby forming a V-shaped homodimer.</text>
</comment>
<feature type="binding site" evidence="6">
    <location>
        <position position="652"/>
    </location>
    <ligand>
        <name>Zn(2+)</name>
        <dbReference type="ChEBI" id="CHEBI:29105"/>
    </ligand>
</feature>
<evidence type="ECO:0000256" key="6">
    <source>
        <dbReference type="HAMAP-Rule" id="MF_00449"/>
    </source>
</evidence>
<dbReference type="Proteomes" id="UP000294855">
    <property type="component" value="Unassembled WGS sequence"/>
</dbReference>
<feature type="compositionally biased region" description="Low complexity" evidence="7">
    <location>
        <begin position="935"/>
        <end position="947"/>
    </location>
</feature>
<feature type="binding site" evidence="6">
    <location>
        <position position="141"/>
    </location>
    <ligand>
        <name>ATP</name>
        <dbReference type="ChEBI" id="CHEBI:30616"/>
    </ligand>
</feature>
<feature type="region of interest" description="Disordered" evidence="7">
    <location>
        <begin position="932"/>
        <end position="951"/>
    </location>
</feature>
<keyword evidence="1 6" id="KW-0227">DNA damage</keyword>
<feature type="coiled-coil region" evidence="6">
    <location>
        <begin position="186"/>
        <end position="298"/>
    </location>
</feature>
<evidence type="ECO:0000256" key="7">
    <source>
        <dbReference type="SAM" id="MobiDB-lite"/>
    </source>
</evidence>
<keyword evidence="6" id="KW-0862">Zinc</keyword>
<evidence type="ECO:0000259" key="8">
    <source>
        <dbReference type="Pfam" id="PF13476"/>
    </source>
</evidence>
<evidence type="ECO:0000256" key="3">
    <source>
        <dbReference type="ARBA" id="ARBA00023054"/>
    </source>
</evidence>
<comment type="similarity">
    <text evidence="6">Belongs to the SMC family. RAD50 subfamily.</text>
</comment>
<feature type="region of interest" description="Disordered" evidence="7">
    <location>
        <begin position="511"/>
        <end position="531"/>
    </location>
</feature>
<evidence type="ECO:0000313" key="10">
    <source>
        <dbReference type="Proteomes" id="UP000294855"/>
    </source>
</evidence>
<reference evidence="9 10" key="1">
    <citation type="submission" date="2019-03" db="EMBL/GenBank/DDBJ databases">
        <title>Genomic Encyclopedia of Type Strains, Phase IV (KMG-IV): sequencing the most valuable type-strain genomes for metagenomic binning, comparative biology and taxonomic classification.</title>
        <authorList>
            <person name="Goeker M."/>
        </authorList>
    </citation>
    <scope>NUCLEOTIDE SEQUENCE [LARGE SCALE GENOMIC DNA]</scope>
    <source>
        <strain evidence="9 10">DSM 13328</strain>
    </source>
</reference>
<feature type="binding site" evidence="6">
    <location>
        <position position="655"/>
    </location>
    <ligand>
        <name>Zn(2+)</name>
        <dbReference type="ChEBI" id="CHEBI:29105"/>
    </ligand>
</feature>
<dbReference type="InterPro" id="IPR038729">
    <property type="entry name" value="Rad50/SbcC_AAA"/>
</dbReference>
<keyword evidence="4 6" id="KW-0234">DNA repair</keyword>
<comment type="caution">
    <text evidence="6">Lacks conserved residue(s) required for the propagation of feature annotation.</text>
</comment>
<keyword evidence="3 6" id="KW-0175">Coiled coil</keyword>
<comment type="subunit">
    <text evidence="6">Homodimer. Forms a heterotetramer composed of two Mre11 subunits and two Rad50 subunits.</text>
</comment>
<dbReference type="GO" id="GO:0008270">
    <property type="term" value="F:zinc ion binding"/>
    <property type="evidence" value="ECO:0007669"/>
    <property type="project" value="UniProtKB-UniRule"/>
</dbReference>
<keyword evidence="10" id="KW-1185">Reference proteome</keyword>
<evidence type="ECO:0000256" key="2">
    <source>
        <dbReference type="ARBA" id="ARBA00022801"/>
    </source>
</evidence>
<comment type="function">
    <text evidence="6">Part of the Rad50/Mre11 complex, which is involved in the early steps of DNA double-strand break (DSB) repair. The complex may facilitate opening of the processed DNA ends to aid in the recruitment of HerA and NurA. Rad50 controls the balance between DNA end bridging and DNA resection via ATP-dependent structural rearrangements of the Rad50/Mre11 complex.</text>
</comment>
<organism evidence="9 10">
    <name type="scientific">Methanimicrococcus blatticola</name>
    <dbReference type="NCBI Taxonomy" id="91560"/>
    <lineage>
        <taxon>Archaea</taxon>
        <taxon>Methanobacteriati</taxon>
        <taxon>Methanobacteriota</taxon>
        <taxon>Stenosarchaea group</taxon>
        <taxon>Methanomicrobia</taxon>
        <taxon>Methanosarcinales</taxon>
        <taxon>Methanosarcinaceae</taxon>
        <taxon>Methanimicrococcus</taxon>
    </lineage>
</organism>
<dbReference type="RefSeq" id="WP_133516794.1">
    <property type="nucleotide sequence ID" value="NZ_JAHDUW010000001.1"/>
</dbReference>
<accession>A0A484F621</accession>
<name>A0A484F621_9EURY</name>
<dbReference type="SUPFAM" id="SSF52540">
    <property type="entry name" value="P-loop containing nucleoside triphosphate hydrolases"/>
    <property type="match status" value="1"/>
</dbReference>
<feature type="binding site" evidence="6">
    <location>
        <position position="12"/>
    </location>
    <ligand>
        <name>ATP</name>
        <dbReference type="ChEBI" id="CHEBI:30616"/>
    </ligand>
</feature>
<feature type="coiled-coil region" evidence="6">
    <location>
        <begin position="704"/>
        <end position="860"/>
    </location>
</feature>
<dbReference type="Gene3D" id="3.40.50.300">
    <property type="entry name" value="P-loop containing nucleotide triphosphate hydrolases"/>
    <property type="match status" value="2"/>
</dbReference>
<evidence type="ECO:0000313" key="9">
    <source>
        <dbReference type="EMBL" id="TDQ71220.1"/>
    </source>
</evidence>
<dbReference type="Gene3D" id="1.10.287.510">
    <property type="entry name" value="Helix hairpin bin"/>
    <property type="match status" value="1"/>
</dbReference>
<comment type="caution">
    <text evidence="9">The sequence shown here is derived from an EMBL/GenBank/DDBJ whole genome shotgun (WGS) entry which is preliminary data.</text>
</comment>
<dbReference type="HAMAP" id="MF_00449">
    <property type="entry name" value="RAD50"/>
    <property type="match status" value="1"/>
</dbReference>
<proteinExistence type="inferred from homology"/>
<keyword evidence="9" id="KW-0540">Nuclease</keyword>
<keyword evidence="6" id="KW-0547">Nucleotide-binding</keyword>
<comment type="cofactor">
    <cofactor evidence="6">
        <name>Zn(2+)</name>
        <dbReference type="ChEBI" id="CHEBI:29105"/>
    </cofactor>
    <text evidence="6">Binds 1 zinc ion per homodimer.</text>
</comment>
<evidence type="ECO:0000256" key="5">
    <source>
        <dbReference type="ARBA" id="ARBA00049666"/>
    </source>
</evidence>
<protein>
    <recommendedName>
        <fullName evidence="6">DNA double-strand break repair Rad50 ATPase</fullName>
    </recommendedName>
</protein>
<feature type="domain" description="Rad50/SbcC-type AAA" evidence="8">
    <location>
        <begin position="6"/>
        <end position="204"/>
    </location>
</feature>
<evidence type="ECO:0000256" key="1">
    <source>
        <dbReference type="ARBA" id="ARBA00022763"/>
    </source>
</evidence>
<dbReference type="EMBL" id="SNYS01000005">
    <property type="protein sequence ID" value="TDQ71220.1"/>
    <property type="molecule type" value="Genomic_DNA"/>
</dbReference>
<comment type="similarity">
    <text evidence="5">Belongs to the Sph1/Sph2 family.</text>
</comment>
<evidence type="ECO:0000256" key="4">
    <source>
        <dbReference type="ARBA" id="ARBA00023204"/>
    </source>
</evidence>
<dbReference type="GO" id="GO:0016887">
    <property type="term" value="F:ATP hydrolysis activity"/>
    <property type="evidence" value="ECO:0007669"/>
    <property type="project" value="UniProtKB-UniRule"/>
</dbReference>
<dbReference type="PANTHER" id="PTHR32114">
    <property type="entry name" value="ABC TRANSPORTER ABCH.3"/>
    <property type="match status" value="1"/>
</dbReference>
<sequence length="1182" mass="132947">MKFKHLHVENIRSYQMLDLDFPDGVTVISGVNGSGKSSILEACFMGIFGGDVLKGTALQISDMMRKDSSKASIILDFEHAGDDYQIEQHYRQNKTSASTSKSILRKNGEIIAEQAKNTYEAIQNLLNMDEKNFQNCAYIRQGDVDALINAKPKDRQQMIDDLLRLGKLEEYRERAHNSKTAVTRVLRSENEKKESLSEKISQLRSKNLHDELNRRQAAIETINAKVAQKNEEKDKLSSELTLLDSQLRELEKDRAEIETLKKESAGLSSQCDSEISRRENLLQEILDCETKIAEITAASAQLRSEINGFKTGESASVLSSDFPSLRVNDDDGNIETVLAAVRAAESNALNEKHAVSKDAEVVSVRKSGAEKEIQQKENELSNLKTDLNKQNEMIETQMSSVSKANAAVEGGFSKADAEKAAFLKLFDELFGELQKSAAEHLPENGPANNAGSGDDCISDVCDISFYSSVVKVEELPLPSDEQSWKTMISDIENLEEYISCKIRAEEARLTDEEKKKASIKGELDEKEKSIEETEKDLRRLEEEKEKTMLDLKTESAEFDKKKKLVADYTALLDMHGSKRGEKLKTASVLKETVPPSRYQLNDISAKDITDAYDSLSKQKEAFISEIASLESRDKEIEKSILKKEELLRAGKCPTCGQTVKADADHPDHGVGDEMKMRADIADRLKELSKLKTDADAQAAVLKEISQIDEKIDQIKSEMNTFRAEEKGKAEMIEKFRKDLEEIEQQKAAMNARKIEQSVFCEARKKDLAKINERLAELQTEIDRRNEKAELLSDREKSFSDAANSILLAYKTLEAERNMNSESLKRLEEIKSQKEAVEKVLSDLRAEADKINAEAISIKAKEEQADKIYVLVSGVRAQIEMLADFGNEKDKMKAVLDGRKTTMAEQDKTIDNFKKQISEKEIRIKNLIEKVGDNGRGNSTGNNTGNGNVISPADRKQQLTNQIRIITESVAEWDRNKTQILEETGRIRNELSMLSDYENEANILRNKLLFLSFVSEDVSVLEEMYLRIRSEMRTKNIEALDQLLNEMFDFIYSNNAYSHLELDSDYNLKVHEKDGSILEPKQLSGGERAIFNLALRCAIYRLLSLGFGENSTGKTSLPPLIFDEPTVFLDSGHVRQLIALIEHMRDDGVGQIIVVSHDESLIDSADVNFKIVKDPLTNASSVV</sequence>